<reference evidence="1" key="2">
    <citation type="journal article" date="2021" name="PeerJ">
        <title>Extensive microbial diversity within the chicken gut microbiome revealed by metagenomics and culture.</title>
        <authorList>
            <person name="Gilroy R."/>
            <person name="Ravi A."/>
            <person name="Getino M."/>
            <person name="Pursley I."/>
            <person name="Horton D.L."/>
            <person name="Alikhan N.F."/>
            <person name="Baker D."/>
            <person name="Gharbi K."/>
            <person name="Hall N."/>
            <person name="Watson M."/>
            <person name="Adriaenssens E.M."/>
            <person name="Foster-Nyarko E."/>
            <person name="Jarju S."/>
            <person name="Secka A."/>
            <person name="Antonio M."/>
            <person name="Oren A."/>
            <person name="Chaudhuri R.R."/>
            <person name="La Ragione R."/>
            <person name="Hildebrand F."/>
            <person name="Pallen M.J."/>
        </authorList>
    </citation>
    <scope>NUCLEOTIDE SEQUENCE</scope>
    <source>
        <strain evidence="1">ChiBcec16-1751</strain>
    </source>
</reference>
<reference evidence="1" key="1">
    <citation type="submission" date="2020-10" db="EMBL/GenBank/DDBJ databases">
        <authorList>
            <person name="Gilroy R."/>
        </authorList>
    </citation>
    <scope>NUCLEOTIDE SEQUENCE</scope>
    <source>
        <strain evidence="1">ChiBcec16-1751</strain>
    </source>
</reference>
<sequence>MCQQCWMRQICNQCRCQCGGNPFFWGGIGVMRTCGNNNCGGNRCC</sequence>
<protein>
    <submittedName>
        <fullName evidence="1">Uncharacterized protein</fullName>
    </submittedName>
</protein>
<accession>A0A9D1F9H1</accession>
<evidence type="ECO:0000313" key="1">
    <source>
        <dbReference type="EMBL" id="HIS64865.1"/>
    </source>
</evidence>
<dbReference type="Proteomes" id="UP000886741">
    <property type="component" value="Unassembled WGS sequence"/>
</dbReference>
<comment type="caution">
    <text evidence="1">The sequence shown here is derived from an EMBL/GenBank/DDBJ whole genome shotgun (WGS) entry which is preliminary data.</text>
</comment>
<organism evidence="1 2">
    <name type="scientific">Candidatus Avoscillospira avistercoris</name>
    <dbReference type="NCBI Taxonomy" id="2840707"/>
    <lineage>
        <taxon>Bacteria</taxon>
        <taxon>Bacillati</taxon>
        <taxon>Bacillota</taxon>
        <taxon>Clostridia</taxon>
        <taxon>Eubacteriales</taxon>
        <taxon>Oscillospiraceae</taxon>
        <taxon>Oscillospiraceae incertae sedis</taxon>
        <taxon>Candidatus Avoscillospira</taxon>
    </lineage>
</organism>
<gene>
    <name evidence="1" type="ORF">IAA83_05785</name>
</gene>
<evidence type="ECO:0000313" key="2">
    <source>
        <dbReference type="Proteomes" id="UP000886741"/>
    </source>
</evidence>
<proteinExistence type="predicted"/>
<dbReference type="AlphaFoldDB" id="A0A9D1F9H1"/>
<name>A0A9D1F9H1_9FIRM</name>
<dbReference type="EMBL" id="DVJJ01000087">
    <property type="protein sequence ID" value="HIS64865.1"/>
    <property type="molecule type" value="Genomic_DNA"/>
</dbReference>